<keyword evidence="1" id="KW-1133">Transmembrane helix</keyword>
<keyword evidence="1" id="KW-0472">Membrane</keyword>
<gene>
    <name evidence="2" type="ORF">SAMN06295984_2028</name>
</gene>
<feature type="transmembrane region" description="Helical" evidence="1">
    <location>
        <begin position="259"/>
        <end position="280"/>
    </location>
</feature>
<feature type="transmembrane region" description="Helical" evidence="1">
    <location>
        <begin position="197"/>
        <end position="216"/>
    </location>
</feature>
<evidence type="ECO:0008006" key="4">
    <source>
        <dbReference type="Google" id="ProtNLM"/>
    </source>
</evidence>
<evidence type="ECO:0000313" key="3">
    <source>
        <dbReference type="Proteomes" id="UP000194469"/>
    </source>
</evidence>
<evidence type="ECO:0000313" key="2">
    <source>
        <dbReference type="EMBL" id="SMQ76589.1"/>
    </source>
</evidence>
<protein>
    <recommendedName>
        <fullName evidence="4">EpsG family protein</fullName>
    </recommendedName>
</protein>
<feature type="transmembrane region" description="Helical" evidence="1">
    <location>
        <begin position="237"/>
        <end position="253"/>
    </location>
</feature>
<reference evidence="3" key="1">
    <citation type="submission" date="2017-04" db="EMBL/GenBank/DDBJ databases">
        <authorList>
            <person name="Varghese N."/>
            <person name="Submissions S."/>
        </authorList>
    </citation>
    <scope>NUCLEOTIDE SEQUENCE [LARGE SCALE GENOMIC DNA]</scope>
    <source>
        <strain evidence="3">UI2</strain>
    </source>
</reference>
<dbReference type="RefSeq" id="WP_133058517.1">
    <property type="nucleotide sequence ID" value="NZ_FXWL01000002.1"/>
</dbReference>
<feature type="transmembrane region" description="Helical" evidence="1">
    <location>
        <begin position="86"/>
        <end position="103"/>
    </location>
</feature>
<keyword evidence="1" id="KW-0812">Transmembrane</keyword>
<dbReference type="AlphaFoldDB" id="A0A1Y6FPC9"/>
<keyword evidence="3" id="KW-1185">Reference proteome</keyword>
<sequence length="325" mass="37067">MLRVLKYFNIYVQAAIFSFAVAFLDWESIRQVPFRDISNYISRIDNITNYGTSYISWENTISGWLTFEILWFKILEYASYLNMEPLTFLKYVTLVSAFLTYLYTRKNFGLLVSVAILLNPITIDLLSAQVRSGLAFSIFLTAISVGDGKIKTPAKILLLVLTPFIHSAMTIILAIYASSKFLESTKRIPEKYKQISFFSVILLSSVVMAIYVSSALEAIGDRRQLEGIAIKSQAYMVYWYLWAMAFAIPFLWKKTDWKVYFSTGTLLVGIVMNASGIAGFRFVALSIPVILSTVPSIRKGFIPYVIVISIIYDATLFYFWIQPDF</sequence>
<name>A0A1Y6FPC9_9SPHN</name>
<dbReference type="Proteomes" id="UP000194469">
    <property type="component" value="Unassembled WGS sequence"/>
</dbReference>
<feature type="transmembrane region" description="Helical" evidence="1">
    <location>
        <begin position="301"/>
        <end position="321"/>
    </location>
</feature>
<dbReference type="GeneID" id="303003496"/>
<proteinExistence type="predicted"/>
<organism evidence="2 3">
    <name type="scientific">Sphingopyxis terrae subsp. ummariensis</name>
    <dbReference type="NCBI Taxonomy" id="429001"/>
    <lineage>
        <taxon>Bacteria</taxon>
        <taxon>Pseudomonadati</taxon>
        <taxon>Pseudomonadota</taxon>
        <taxon>Alphaproteobacteria</taxon>
        <taxon>Sphingomonadales</taxon>
        <taxon>Sphingomonadaceae</taxon>
        <taxon>Sphingopyxis</taxon>
    </lineage>
</organism>
<evidence type="ECO:0000256" key="1">
    <source>
        <dbReference type="SAM" id="Phobius"/>
    </source>
</evidence>
<feature type="transmembrane region" description="Helical" evidence="1">
    <location>
        <begin position="110"/>
        <end position="128"/>
    </location>
</feature>
<dbReference type="EMBL" id="FXWL01000002">
    <property type="protein sequence ID" value="SMQ76589.1"/>
    <property type="molecule type" value="Genomic_DNA"/>
</dbReference>
<accession>A0A1Y6FPC9</accession>
<feature type="transmembrane region" description="Helical" evidence="1">
    <location>
        <begin position="157"/>
        <end position="177"/>
    </location>
</feature>
<feature type="transmembrane region" description="Helical" evidence="1">
    <location>
        <begin position="7"/>
        <end position="24"/>
    </location>
</feature>